<dbReference type="PIRSF" id="PIRSF005353">
    <property type="entry name" value="PbuG"/>
    <property type="match status" value="1"/>
</dbReference>
<dbReference type="EMBL" id="JAHSPG010000016">
    <property type="protein sequence ID" value="MBV4359869.1"/>
    <property type="molecule type" value="Genomic_DNA"/>
</dbReference>
<evidence type="ECO:0000256" key="7">
    <source>
        <dbReference type="ARBA" id="ARBA00023136"/>
    </source>
</evidence>
<proteinExistence type="inferred from homology"/>
<protein>
    <submittedName>
        <fullName evidence="10">NCS2 family permease</fullName>
    </submittedName>
</protein>
<dbReference type="AlphaFoldDB" id="A0A9E2W6A8"/>
<gene>
    <name evidence="10" type="ORF">KTO63_22075</name>
</gene>
<feature type="transmembrane region" description="Helical" evidence="9">
    <location>
        <begin position="294"/>
        <end position="316"/>
    </location>
</feature>
<organism evidence="10 11">
    <name type="scientific">Pinibacter aurantiacus</name>
    <dbReference type="NCBI Taxonomy" id="2851599"/>
    <lineage>
        <taxon>Bacteria</taxon>
        <taxon>Pseudomonadati</taxon>
        <taxon>Bacteroidota</taxon>
        <taxon>Chitinophagia</taxon>
        <taxon>Chitinophagales</taxon>
        <taxon>Chitinophagaceae</taxon>
        <taxon>Pinibacter</taxon>
    </lineage>
</organism>
<dbReference type="GO" id="GO:0012505">
    <property type="term" value="C:endomembrane system"/>
    <property type="evidence" value="ECO:0007669"/>
    <property type="project" value="UniProtKB-SubCell"/>
</dbReference>
<feature type="transmembrane region" description="Helical" evidence="9">
    <location>
        <begin position="384"/>
        <end position="411"/>
    </location>
</feature>
<name>A0A9E2W6A8_9BACT</name>
<dbReference type="RefSeq" id="WP_217794129.1">
    <property type="nucleotide sequence ID" value="NZ_JAHSPG010000016.1"/>
</dbReference>
<feature type="transmembrane region" description="Helical" evidence="9">
    <location>
        <begin position="20"/>
        <end position="39"/>
    </location>
</feature>
<keyword evidence="4 8" id="KW-1003">Cell membrane</keyword>
<feature type="transmembrane region" description="Helical" evidence="9">
    <location>
        <begin position="51"/>
        <end position="75"/>
    </location>
</feature>
<keyword evidence="6 8" id="KW-1133">Transmembrane helix</keyword>
<dbReference type="InterPro" id="IPR026033">
    <property type="entry name" value="Azg-like_bact_archaea"/>
</dbReference>
<evidence type="ECO:0000256" key="2">
    <source>
        <dbReference type="ARBA" id="ARBA00005697"/>
    </source>
</evidence>
<evidence type="ECO:0000256" key="5">
    <source>
        <dbReference type="ARBA" id="ARBA00022692"/>
    </source>
</evidence>
<evidence type="ECO:0000256" key="3">
    <source>
        <dbReference type="ARBA" id="ARBA00022448"/>
    </source>
</evidence>
<evidence type="ECO:0000256" key="9">
    <source>
        <dbReference type="SAM" id="Phobius"/>
    </source>
</evidence>
<dbReference type="InterPro" id="IPR045018">
    <property type="entry name" value="Azg-like"/>
</dbReference>
<feature type="transmembrane region" description="Helical" evidence="9">
    <location>
        <begin position="201"/>
        <end position="219"/>
    </location>
</feature>
<feature type="transmembrane region" description="Helical" evidence="9">
    <location>
        <begin position="95"/>
        <end position="117"/>
    </location>
</feature>
<evidence type="ECO:0000256" key="8">
    <source>
        <dbReference type="PIRNR" id="PIRNR005353"/>
    </source>
</evidence>
<dbReference type="GO" id="GO:0005345">
    <property type="term" value="F:purine nucleobase transmembrane transporter activity"/>
    <property type="evidence" value="ECO:0007669"/>
    <property type="project" value="TreeGrafter"/>
</dbReference>
<evidence type="ECO:0000256" key="6">
    <source>
        <dbReference type="ARBA" id="ARBA00022989"/>
    </source>
</evidence>
<comment type="caution">
    <text evidence="10">The sequence shown here is derived from an EMBL/GenBank/DDBJ whole genome shotgun (WGS) entry which is preliminary data.</text>
</comment>
<dbReference type="PANTHER" id="PTHR43337">
    <property type="entry name" value="XANTHINE/URACIL PERMEASE C887.17-RELATED"/>
    <property type="match status" value="1"/>
</dbReference>
<reference evidence="10" key="1">
    <citation type="submission" date="2021-06" db="EMBL/GenBank/DDBJ databases">
        <authorList>
            <person name="Huq M.A."/>
        </authorList>
    </citation>
    <scope>NUCLEOTIDE SEQUENCE</scope>
    <source>
        <strain evidence="10">MAH-26</strain>
    </source>
</reference>
<keyword evidence="3 8" id="KW-0813">Transport</keyword>
<comment type="subcellular location">
    <subcellularLocation>
        <location evidence="1 8">Cell membrane</location>
        <topology evidence="1 8">Multi-pass membrane protein</topology>
    </subcellularLocation>
</comment>
<dbReference type="Proteomes" id="UP000812270">
    <property type="component" value="Unassembled WGS sequence"/>
</dbReference>
<dbReference type="PANTHER" id="PTHR43337:SF1">
    <property type="entry name" value="XANTHINE_URACIL PERMEASE C887.17-RELATED"/>
    <property type="match status" value="1"/>
</dbReference>
<feature type="transmembrane region" description="Helical" evidence="9">
    <location>
        <begin position="137"/>
        <end position="158"/>
    </location>
</feature>
<keyword evidence="11" id="KW-1185">Reference proteome</keyword>
<feature type="transmembrane region" description="Helical" evidence="9">
    <location>
        <begin position="352"/>
        <end position="372"/>
    </location>
</feature>
<sequence length="441" mass="46473">MLASFFHLKENNTTVKKEVLAGLTTFSTMAYILVVNPVILSKAGMPFEAQIVSTALAAIVGTLVMALYAKLPIALAPGMGLNAFFAYTIVLGMGYTWQFALTAVFLEGVLFILLSLFKVREAIINSIPINLKHAISVGIGLFIALIGMVNAGIVETGMQHIGHNNLDGVIVKLGDVKSAGPIIAVIGLLVSAVLMAKNVNAALLIGIIAAAIIGIPLGITKLPANGHFISLPPSISATFFKLEFNKIFTVDMLVILFTLLMVNLFDTVGTLIGLCSKAGLLDKDGKIPVAKKALLADAIGTTSGALLGTSVVAAYVESASGIASGGKTGLTAFTVACMFFLSLFFAPLFMAIPAAATAPALIIVGMLMMSAVKEIDFSDITEAVPAFLAIVMMPYTYSIAEGIVFGMLSYVFLKILSGRYRQISPVMYVLTALFLISLFLR</sequence>
<keyword evidence="7 8" id="KW-0472">Membrane</keyword>
<evidence type="ECO:0000313" key="11">
    <source>
        <dbReference type="Proteomes" id="UP000812270"/>
    </source>
</evidence>
<feature type="transmembrane region" description="Helical" evidence="9">
    <location>
        <begin position="423"/>
        <end position="440"/>
    </location>
</feature>
<dbReference type="Pfam" id="PF00860">
    <property type="entry name" value="Xan_ur_permease"/>
    <property type="match status" value="1"/>
</dbReference>
<dbReference type="InterPro" id="IPR006043">
    <property type="entry name" value="NCS2"/>
</dbReference>
<accession>A0A9E2W6A8</accession>
<feature type="transmembrane region" description="Helical" evidence="9">
    <location>
        <begin position="178"/>
        <end position="196"/>
    </location>
</feature>
<evidence type="ECO:0000256" key="1">
    <source>
        <dbReference type="ARBA" id="ARBA00004651"/>
    </source>
</evidence>
<evidence type="ECO:0000313" key="10">
    <source>
        <dbReference type="EMBL" id="MBV4359869.1"/>
    </source>
</evidence>
<evidence type="ECO:0000256" key="4">
    <source>
        <dbReference type="ARBA" id="ARBA00022475"/>
    </source>
</evidence>
<keyword evidence="5 8" id="KW-0812">Transmembrane</keyword>
<feature type="transmembrane region" description="Helical" evidence="9">
    <location>
        <begin position="252"/>
        <end position="274"/>
    </location>
</feature>
<comment type="similarity">
    <text evidence="2 8">Belongs to the nucleobase:cation symporter-2 (NCS2) (TC 2.A.40) family. Azg-like subfamily.</text>
</comment>
<dbReference type="GO" id="GO:0005886">
    <property type="term" value="C:plasma membrane"/>
    <property type="evidence" value="ECO:0007669"/>
    <property type="project" value="TreeGrafter"/>
</dbReference>